<dbReference type="FunCoup" id="A0A2P5IDB6">
    <property type="interactions" value="431"/>
</dbReference>
<organism evidence="9 10">
    <name type="scientific">Diaporthe helianthi</name>
    <dbReference type="NCBI Taxonomy" id="158607"/>
    <lineage>
        <taxon>Eukaryota</taxon>
        <taxon>Fungi</taxon>
        <taxon>Dikarya</taxon>
        <taxon>Ascomycota</taxon>
        <taxon>Pezizomycotina</taxon>
        <taxon>Sordariomycetes</taxon>
        <taxon>Sordariomycetidae</taxon>
        <taxon>Diaporthales</taxon>
        <taxon>Diaporthaceae</taxon>
        <taxon>Diaporthe</taxon>
    </lineage>
</organism>
<feature type="domain" description="Peptidase S26" evidence="8">
    <location>
        <begin position="130"/>
        <end position="170"/>
    </location>
</feature>
<evidence type="ECO:0000256" key="5">
    <source>
        <dbReference type="ARBA" id="ARBA00023136"/>
    </source>
</evidence>
<sequence>MSSFVRFFREGKGRLTACFTTPTARFFLGRYHGRPVALFADAGKVLAAAHLFWAYGYDWGTVSGPSMLPGWSVWGEGAIISHRYRRGKDIKVGDLVRFKIPVDDGLAIKRVLGVAGDYVLMGTPETGQDTMIQVPPGHVWLIGDNLPASRDSRLYGPVPMALIDGKVVARTGAWPWQMHAIENPFDTQGTHELGQDSGVVVSRTD</sequence>
<protein>
    <recommendedName>
        <fullName evidence="8">Peptidase S26 domain-containing protein</fullName>
    </recommendedName>
</protein>
<dbReference type="InterPro" id="IPR000223">
    <property type="entry name" value="Pept_S26A_signal_pept_1"/>
</dbReference>
<dbReference type="GO" id="GO:0006627">
    <property type="term" value="P:protein processing involved in protein targeting to mitochondrion"/>
    <property type="evidence" value="ECO:0007669"/>
    <property type="project" value="TreeGrafter"/>
</dbReference>
<dbReference type="PANTHER" id="PTHR12383">
    <property type="entry name" value="PROTEASE FAMILY S26 MITOCHONDRIAL INNER MEMBRANE PROTEASE-RELATED"/>
    <property type="match status" value="1"/>
</dbReference>
<dbReference type="SUPFAM" id="SSF51306">
    <property type="entry name" value="LexA/Signal peptidase"/>
    <property type="match status" value="1"/>
</dbReference>
<gene>
    <name evidence="9" type="ORF">DHEL01_v201102</name>
</gene>
<accession>A0A2P5IDB6</accession>
<comment type="caution">
    <text evidence="9">The sequence shown here is derived from an EMBL/GenBank/DDBJ whole genome shotgun (WGS) entry which is preliminary data.</text>
</comment>
<dbReference type="InterPro" id="IPR036286">
    <property type="entry name" value="LexA/Signal_pep-like_sf"/>
</dbReference>
<evidence type="ECO:0000256" key="1">
    <source>
        <dbReference type="ARBA" id="ARBA00004273"/>
    </source>
</evidence>
<evidence type="ECO:0000313" key="9">
    <source>
        <dbReference type="EMBL" id="POS80503.1"/>
    </source>
</evidence>
<dbReference type="InterPro" id="IPR052064">
    <property type="entry name" value="Mito_IMP1_subunit"/>
</dbReference>
<dbReference type="EMBL" id="MAVT02000047">
    <property type="protein sequence ID" value="POS80503.1"/>
    <property type="molecule type" value="Genomic_DNA"/>
</dbReference>
<feature type="domain" description="Peptidase S26" evidence="8">
    <location>
        <begin position="46"/>
        <end position="120"/>
    </location>
</feature>
<evidence type="ECO:0000256" key="2">
    <source>
        <dbReference type="ARBA" id="ARBA00022792"/>
    </source>
</evidence>
<feature type="active site" evidence="7">
    <location>
        <position position="66"/>
    </location>
</feature>
<dbReference type="GO" id="GO:0006465">
    <property type="term" value="P:signal peptide processing"/>
    <property type="evidence" value="ECO:0007669"/>
    <property type="project" value="InterPro"/>
</dbReference>
<dbReference type="Proteomes" id="UP000094444">
    <property type="component" value="Unassembled WGS sequence"/>
</dbReference>
<keyword evidence="2" id="KW-0999">Mitochondrion inner membrane</keyword>
<dbReference type="CDD" id="cd06530">
    <property type="entry name" value="S26_SPase_I"/>
    <property type="match status" value="1"/>
</dbReference>
<comment type="subcellular location">
    <subcellularLocation>
        <location evidence="1">Mitochondrion inner membrane</location>
    </subcellularLocation>
</comment>
<reference evidence="9" key="1">
    <citation type="submission" date="2017-09" db="EMBL/GenBank/DDBJ databases">
        <title>Polyketide synthases of a Diaporthe helianthi virulent isolate.</title>
        <authorList>
            <person name="Baroncelli R."/>
        </authorList>
    </citation>
    <scope>NUCLEOTIDE SEQUENCE [LARGE SCALE GENOMIC DNA]</scope>
    <source>
        <strain evidence="9">7/96</strain>
    </source>
</reference>
<feature type="active site" evidence="7">
    <location>
        <position position="109"/>
    </location>
</feature>
<dbReference type="STRING" id="158607.A0A2P5IDB6"/>
<keyword evidence="10" id="KW-1185">Reference proteome</keyword>
<dbReference type="Gene3D" id="2.10.109.10">
    <property type="entry name" value="Umud Fragment, subunit A"/>
    <property type="match status" value="1"/>
</dbReference>
<dbReference type="InParanoid" id="A0A2P5IDB6"/>
<evidence type="ECO:0000256" key="4">
    <source>
        <dbReference type="ARBA" id="ARBA00023128"/>
    </source>
</evidence>
<keyword evidence="4" id="KW-0496">Mitochondrion</keyword>
<keyword evidence="3" id="KW-0378">Hydrolase</keyword>
<dbReference type="PANTHER" id="PTHR12383:SF16">
    <property type="entry name" value="MITOCHONDRIAL INNER MEMBRANE PROTEASE SUBUNIT 1"/>
    <property type="match status" value="1"/>
</dbReference>
<evidence type="ECO:0000256" key="3">
    <source>
        <dbReference type="ARBA" id="ARBA00022801"/>
    </source>
</evidence>
<evidence type="ECO:0000313" key="10">
    <source>
        <dbReference type="Proteomes" id="UP000094444"/>
    </source>
</evidence>
<dbReference type="Pfam" id="PF10502">
    <property type="entry name" value="Peptidase_S26"/>
    <property type="match status" value="2"/>
</dbReference>
<dbReference type="PRINTS" id="PR00727">
    <property type="entry name" value="LEADERPTASE"/>
</dbReference>
<dbReference type="GO" id="GO:0004252">
    <property type="term" value="F:serine-type endopeptidase activity"/>
    <property type="evidence" value="ECO:0007669"/>
    <property type="project" value="InterPro"/>
</dbReference>
<evidence type="ECO:0000256" key="7">
    <source>
        <dbReference type="PIRSR" id="PIRSR600223-1"/>
    </source>
</evidence>
<keyword evidence="5" id="KW-0472">Membrane</keyword>
<evidence type="ECO:0000256" key="6">
    <source>
        <dbReference type="ARBA" id="ARBA00038445"/>
    </source>
</evidence>
<dbReference type="GO" id="GO:0042720">
    <property type="term" value="C:mitochondrial inner membrane peptidase complex"/>
    <property type="evidence" value="ECO:0007669"/>
    <property type="project" value="TreeGrafter"/>
</dbReference>
<name>A0A2P5IDB6_DIAHE</name>
<proteinExistence type="inferred from homology"/>
<dbReference type="AlphaFoldDB" id="A0A2P5IDB6"/>
<dbReference type="InterPro" id="IPR019533">
    <property type="entry name" value="Peptidase_S26"/>
</dbReference>
<comment type="similarity">
    <text evidence="6">Belongs to the peptidase S26 family. IMP1 subfamily.</text>
</comment>
<evidence type="ECO:0000259" key="8">
    <source>
        <dbReference type="Pfam" id="PF10502"/>
    </source>
</evidence>
<dbReference type="OrthoDB" id="308440at2759"/>